<comment type="caution">
    <text evidence="1">The sequence shown here is derived from an EMBL/GenBank/DDBJ whole genome shotgun (WGS) entry which is preliminary data.</text>
</comment>
<proteinExistence type="predicted"/>
<protein>
    <submittedName>
        <fullName evidence="1">Uncharacterized protein</fullName>
    </submittedName>
</protein>
<dbReference type="EMBL" id="BMRJ01000002">
    <property type="protein sequence ID" value="GGR29502.1"/>
    <property type="molecule type" value="Genomic_DNA"/>
</dbReference>
<organism evidence="1 2">
    <name type="scientific">Agromyces mediolanus</name>
    <name type="common">Corynebacterium mediolanum</name>
    <dbReference type="NCBI Taxonomy" id="41986"/>
    <lineage>
        <taxon>Bacteria</taxon>
        <taxon>Bacillati</taxon>
        <taxon>Actinomycetota</taxon>
        <taxon>Actinomycetes</taxon>
        <taxon>Micrococcales</taxon>
        <taxon>Microbacteriaceae</taxon>
        <taxon>Agromyces</taxon>
    </lineage>
</organism>
<reference evidence="1" key="2">
    <citation type="submission" date="2020-09" db="EMBL/GenBank/DDBJ databases">
        <authorList>
            <person name="Sun Q."/>
            <person name="Ohkuma M."/>
        </authorList>
    </citation>
    <scope>NUCLEOTIDE SEQUENCE</scope>
    <source>
        <strain evidence="1">JCM 3346</strain>
    </source>
</reference>
<accession>A0A918CLV8</accession>
<evidence type="ECO:0000313" key="1">
    <source>
        <dbReference type="EMBL" id="GGR29502.1"/>
    </source>
</evidence>
<reference evidence="1" key="1">
    <citation type="journal article" date="2014" name="Int. J. Syst. Evol. Microbiol.">
        <title>Complete genome sequence of Corynebacterium casei LMG S-19264T (=DSM 44701T), isolated from a smear-ripened cheese.</title>
        <authorList>
            <consortium name="US DOE Joint Genome Institute (JGI-PGF)"/>
            <person name="Walter F."/>
            <person name="Albersmeier A."/>
            <person name="Kalinowski J."/>
            <person name="Ruckert C."/>
        </authorList>
    </citation>
    <scope>NUCLEOTIDE SEQUENCE</scope>
    <source>
        <strain evidence="1">JCM 3346</strain>
    </source>
</reference>
<dbReference type="Proteomes" id="UP000610303">
    <property type="component" value="Unassembled WGS sequence"/>
</dbReference>
<dbReference type="AlphaFoldDB" id="A0A918CLV8"/>
<dbReference type="RefSeq" id="WP_189085613.1">
    <property type="nucleotide sequence ID" value="NZ_BMRJ01000002.1"/>
</dbReference>
<name>A0A918CLV8_AGRME</name>
<sequence>MDRSDFIEHRRPDGELVGWLRPEGEGFVPVDLLGREHGGAVDWLDGETLLEDLGIRYLADPYVLRLENGTELRVRITEVSTRGIVVKKDDFGAIDAPLVRYELAWPMPPELTPLGDRELPAAW</sequence>
<evidence type="ECO:0000313" key="2">
    <source>
        <dbReference type="Proteomes" id="UP000610303"/>
    </source>
</evidence>
<gene>
    <name evidence="1" type="ORF">GCM10010196_24310</name>
</gene>
<keyword evidence="2" id="KW-1185">Reference proteome</keyword>